<accession>L8JMR4</accession>
<comment type="caution">
    <text evidence="2">The sequence shown here is derived from an EMBL/GenBank/DDBJ whole genome shotgun (WGS) entry which is preliminary data.</text>
</comment>
<organism evidence="2 3">
    <name type="scientific">Fulvivirga imtechensis AK7</name>
    <dbReference type="NCBI Taxonomy" id="1237149"/>
    <lineage>
        <taxon>Bacteria</taxon>
        <taxon>Pseudomonadati</taxon>
        <taxon>Bacteroidota</taxon>
        <taxon>Cytophagia</taxon>
        <taxon>Cytophagales</taxon>
        <taxon>Fulvivirgaceae</taxon>
        <taxon>Fulvivirga</taxon>
    </lineage>
</organism>
<proteinExistence type="predicted"/>
<dbReference type="AlphaFoldDB" id="L8JMR4"/>
<sequence>MNNKAFKFAYFTLLMTLTISQGFAQLKTGCEPKSCGPDNTKVAEAKVITELRSELETVIMSMKNSSIFFSTEITSFEVPAGSSDDESVLFIAQAAAVVRAELVERLPESILMHELRHFRPDPASSKQQVLKNVKIEVSLLTEQVSKI</sequence>
<dbReference type="STRING" id="1237149.C900_03901"/>
<protein>
    <submittedName>
        <fullName evidence="2">Uncharacterized protein</fullName>
    </submittedName>
</protein>
<feature type="signal peptide" evidence="1">
    <location>
        <begin position="1"/>
        <end position="24"/>
    </location>
</feature>
<evidence type="ECO:0000256" key="1">
    <source>
        <dbReference type="SAM" id="SignalP"/>
    </source>
</evidence>
<dbReference type="EMBL" id="AMZN01000055">
    <property type="protein sequence ID" value="ELR70216.1"/>
    <property type="molecule type" value="Genomic_DNA"/>
</dbReference>
<dbReference type="OrthoDB" id="10010284at2"/>
<evidence type="ECO:0000313" key="3">
    <source>
        <dbReference type="Proteomes" id="UP000011135"/>
    </source>
</evidence>
<name>L8JMR4_9BACT</name>
<evidence type="ECO:0000313" key="2">
    <source>
        <dbReference type="EMBL" id="ELR70216.1"/>
    </source>
</evidence>
<dbReference type="Proteomes" id="UP000011135">
    <property type="component" value="Unassembled WGS sequence"/>
</dbReference>
<dbReference type="RefSeq" id="WP_009581308.1">
    <property type="nucleotide sequence ID" value="NZ_AMZN01000055.1"/>
</dbReference>
<keyword evidence="3" id="KW-1185">Reference proteome</keyword>
<gene>
    <name evidence="2" type="ORF">C900_03901</name>
</gene>
<reference evidence="2 3" key="1">
    <citation type="submission" date="2012-12" db="EMBL/GenBank/DDBJ databases">
        <title>Genome assembly of Fulvivirga imtechensis AK7.</title>
        <authorList>
            <person name="Nupur N."/>
            <person name="Khatri I."/>
            <person name="Kumar R."/>
            <person name="Subramanian S."/>
            <person name="Pinnaka A."/>
        </authorList>
    </citation>
    <scope>NUCLEOTIDE SEQUENCE [LARGE SCALE GENOMIC DNA]</scope>
    <source>
        <strain evidence="2 3">AK7</strain>
    </source>
</reference>
<keyword evidence="1" id="KW-0732">Signal</keyword>
<feature type="chain" id="PRO_5003993182" evidence="1">
    <location>
        <begin position="25"/>
        <end position="147"/>
    </location>
</feature>